<comment type="caution">
    <text evidence="6">The sequence shown here is derived from an EMBL/GenBank/DDBJ whole genome shotgun (WGS) entry which is preliminary data.</text>
</comment>
<sequence>MKSKEKKGKCGRRQLKRKGKKEKRKRKRGFKKCRKKGKGRDRNRNRKKCKLEESESDSDMSSFIIYDDNSWDDCWPPNVDGSGDERDDGNACYVCKRTDGCWPPNVDGSGDERDDGNACYVCKRTDDLEGWVGCDECVRWFHRTCCGAKKKPSFKNGS</sequence>
<evidence type="ECO:0000313" key="7">
    <source>
        <dbReference type="Proteomes" id="UP000735302"/>
    </source>
</evidence>
<dbReference type="InterPro" id="IPR013083">
    <property type="entry name" value="Znf_RING/FYVE/PHD"/>
</dbReference>
<dbReference type="Pfam" id="PF00628">
    <property type="entry name" value="PHD"/>
    <property type="match status" value="1"/>
</dbReference>
<accession>A0AAV4BDF4</accession>
<reference evidence="6 7" key="1">
    <citation type="journal article" date="2021" name="Elife">
        <title>Chloroplast acquisition without the gene transfer in kleptoplastic sea slugs, Plakobranchus ocellatus.</title>
        <authorList>
            <person name="Maeda T."/>
            <person name="Takahashi S."/>
            <person name="Yoshida T."/>
            <person name="Shimamura S."/>
            <person name="Takaki Y."/>
            <person name="Nagai Y."/>
            <person name="Toyoda A."/>
            <person name="Suzuki Y."/>
            <person name="Arimoto A."/>
            <person name="Ishii H."/>
            <person name="Satoh N."/>
            <person name="Nishiyama T."/>
            <person name="Hasebe M."/>
            <person name="Maruyama T."/>
            <person name="Minagawa J."/>
            <person name="Obokata J."/>
            <person name="Shigenobu S."/>
        </authorList>
    </citation>
    <scope>NUCLEOTIDE SEQUENCE [LARGE SCALE GENOMIC DNA]</scope>
</reference>
<evidence type="ECO:0000256" key="4">
    <source>
        <dbReference type="SAM" id="MobiDB-lite"/>
    </source>
</evidence>
<feature type="region of interest" description="Disordered" evidence="4">
    <location>
        <begin position="1"/>
        <end position="59"/>
    </location>
</feature>
<feature type="compositionally biased region" description="Basic residues" evidence="4">
    <location>
        <begin position="1"/>
        <end position="49"/>
    </location>
</feature>
<evidence type="ECO:0000256" key="3">
    <source>
        <dbReference type="ARBA" id="ARBA00022833"/>
    </source>
</evidence>
<dbReference type="Gene3D" id="3.30.40.10">
    <property type="entry name" value="Zinc/RING finger domain, C3HC4 (zinc finger)"/>
    <property type="match status" value="1"/>
</dbReference>
<evidence type="ECO:0000313" key="6">
    <source>
        <dbReference type="EMBL" id="GFO17217.1"/>
    </source>
</evidence>
<dbReference type="SUPFAM" id="SSF57903">
    <property type="entry name" value="FYVE/PHD zinc finger"/>
    <property type="match status" value="1"/>
</dbReference>
<dbReference type="AlphaFoldDB" id="A0AAV4BDF4"/>
<gene>
    <name evidence="6" type="ORF">PoB_004372200</name>
</gene>
<keyword evidence="7" id="KW-1185">Reference proteome</keyword>
<evidence type="ECO:0000259" key="5">
    <source>
        <dbReference type="Pfam" id="PF00628"/>
    </source>
</evidence>
<evidence type="ECO:0000256" key="1">
    <source>
        <dbReference type="ARBA" id="ARBA00022723"/>
    </source>
</evidence>
<keyword evidence="1" id="KW-0479">Metal-binding</keyword>
<dbReference type="GO" id="GO:0008270">
    <property type="term" value="F:zinc ion binding"/>
    <property type="evidence" value="ECO:0007669"/>
    <property type="project" value="UniProtKB-KW"/>
</dbReference>
<feature type="domain" description="PHD-type" evidence="5">
    <location>
        <begin position="119"/>
        <end position="151"/>
    </location>
</feature>
<dbReference type="EMBL" id="BLXT01004740">
    <property type="protein sequence ID" value="GFO17217.1"/>
    <property type="molecule type" value="Genomic_DNA"/>
</dbReference>
<keyword evidence="2" id="KW-0863">Zinc-finger</keyword>
<keyword evidence="3" id="KW-0862">Zinc</keyword>
<protein>
    <recommendedName>
        <fullName evidence="5">PHD-type domain-containing protein</fullName>
    </recommendedName>
</protein>
<dbReference type="InterPro" id="IPR011011">
    <property type="entry name" value="Znf_FYVE_PHD"/>
</dbReference>
<evidence type="ECO:0000256" key="2">
    <source>
        <dbReference type="ARBA" id="ARBA00022771"/>
    </source>
</evidence>
<dbReference type="Proteomes" id="UP000735302">
    <property type="component" value="Unassembled WGS sequence"/>
</dbReference>
<name>A0AAV4BDF4_9GAST</name>
<proteinExistence type="predicted"/>
<dbReference type="InterPro" id="IPR019787">
    <property type="entry name" value="Znf_PHD-finger"/>
</dbReference>
<organism evidence="6 7">
    <name type="scientific">Plakobranchus ocellatus</name>
    <dbReference type="NCBI Taxonomy" id="259542"/>
    <lineage>
        <taxon>Eukaryota</taxon>
        <taxon>Metazoa</taxon>
        <taxon>Spiralia</taxon>
        <taxon>Lophotrochozoa</taxon>
        <taxon>Mollusca</taxon>
        <taxon>Gastropoda</taxon>
        <taxon>Heterobranchia</taxon>
        <taxon>Euthyneura</taxon>
        <taxon>Panpulmonata</taxon>
        <taxon>Sacoglossa</taxon>
        <taxon>Placobranchoidea</taxon>
        <taxon>Plakobranchidae</taxon>
        <taxon>Plakobranchus</taxon>
    </lineage>
</organism>